<keyword evidence="2" id="KW-1133">Transmembrane helix</keyword>
<dbReference type="EMBL" id="CYKH01001760">
    <property type="protein sequence ID" value="CUI15065.1"/>
    <property type="molecule type" value="Genomic_DNA"/>
</dbReference>
<feature type="transmembrane region" description="Helical" evidence="2">
    <location>
        <begin position="114"/>
        <end position="141"/>
    </location>
</feature>
<evidence type="ECO:0000313" key="3">
    <source>
        <dbReference type="EMBL" id="CUI15065.1"/>
    </source>
</evidence>
<sequence>MLSFTQIPTPSNRTPTKSQRSKSLTPSSSKTPTPSTTLSTSAHIEHANVDTLLAAVKDLTATASALTSVLAAADISNVNTLLLMSYVDCRGTKSIDSMRDGTFSSYMISPFMDVGWAAVAWGNLALGAVALLLNVVVAAGVMKIKDARKSTLVRNDAELTPPPPTTFGQALHATVFGDVRVSAAFPPFPAIGLRVVELWTSGSVLGAFAELMTAASGGDEGARYVTGVLVMLSCVGVLVGWQMTLTHRVLPHTTFVEYQLGVLRGNTLAIPAGRLGGCCHWDHGGPPPSAISFSSNLRPTSPRGPPSAGFTSTLGCRARRRSSPRRPL</sequence>
<feature type="region of interest" description="Disordered" evidence="1">
    <location>
        <begin position="1"/>
        <end position="40"/>
    </location>
</feature>
<feature type="compositionally biased region" description="Polar residues" evidence="1">
    <location>
        <begin position="1"/>
        <end position="18"/>
    </location>
</feature>
<feature type="compositionally biased region" description="Basic residues" evidence="1">
    <location>
        <begin position="317"/>
        <end position="328"/>
    </location>
</feature>
<dbReference type="AlphaFoldDB" id="A0A0S4KKG6"/>
<keyword evidence="2" id="KW-0472">Membrane</keyword>
<organism evidence="3 4">
    <name type="scientific">Bodo saltans</name>
    <name type="common">Flagellated protozoan</name>
    <dbReference type="NCBI Taxonomy" id="75058"/>
    <lineage>
        <taxon>Eukaryota</taxon>
        <taxon>Discoba</taxon>
        <taxon>Euglenozoa</taxon>
        <taxon>Kinetoplastea</taxon>
        <taxon>Metakinetoplastina</taxon>
        <taxon>Eubodonida</taxon>
        <taxon>Bodonidae</taxon>
        <taxon>Bodo</taxon>
    </lineage>
</organism>
<evidence type="ECO:0000256" key="2">
    <source>
        <dbReference type="SAM" id="Phobius"/>
    </source>
</evidence>
<dbReference type="Proteomes" id="UP000051952">
    <property type="component" value="Unassembled WGS sequence"/>
</dbReference>
<proteinExistence type="predicted"/>
<dbReference type="VEuPathDB" id="TriTrypDB:BSAL_22790"/>
<feature type="compositionally biased region" description="Low complexity" evidence="1">
    <location>
        <begin position="21"/>
        <end position="40"/>
    </location>
</feature>
<protein>
    <submittedName>
        <fullName evidence="3">Transmembrane protein, putative</fullName>
    </submittedName>
</protein>
<keyword evidence="4" id="KW-1185">Reference proteome</keyword>
<keyword evidence="2 3" id="KW-0812">Transmembrane</keyword>
<feature type="transmembrane region" description="Helical" evidence="2">
    <location>
        <begin position="221"/>
        <end position="241"/>
    </location>
</feature>
<name>A0A0S4KKG6_BODSA</name>
<reference evidence="4" key="1">
    <citation type="submission" date="2015-09" db="EMBL/GenBank/DDBJ databases">
        <authorList>
            <consortium name="Pathogen Informatics"/>
        </authorList>
    </citation>
    <scope>NUCLEOTIDE SEQUENCE [LARGE SCALE GENOMIC DNA]</scope>
    <source>
        <strain evidence="4">Lake Konstanz</strain>
    </source>
</reference>
<gene>
    <name evidence="3" type="ORF">BSAL_22790</name>
</gene>
<evidence type="ECO:0000313" key="4">
    <source>
        <dbReference type="Proteomes" id="UP000051952"/>
    </source>
</evidence>
<evidence type="ECO:0000256" key="1">
    <source>
        <dbReference type="SAM" id="MobiDB-lite"/>
    </source>
</evidence>
<feature type="region of interest" description="Disordered" evidence="1">
    <location>
        <begin position="290"/>
        <end position="328"/>
    </location>
</feature>
<accession>A0A0S4KKG6</accession>